<dbReference type="OrthoDB" id="429145at2759"/>
<dbReference type="GeneID" id="103703095"/>
<accession>A0A8B7BRY3</accession>
<dbReference type="InterPro" id="IPR023561">
    <property type="entry name" value="Carbonic_anhydrase_a-class"/>
</dbReference>
<dbReference type="PANTHER" id="PTHR18952">
    <property type="entry name" value="CARBONIC ANHYDRASE"/>
    <property type="match status" value="1"/>
</dbReference>
<evidence type="ECO:0000313" key="8">
    <source>
        <dbReference type="Proteomes" id="UP000228380"/>
    </source>
</evidence>
<evidence type="ECO:0000256" key="6">
    <source>
        <dbReference type="RuleBase" id="RU367011"/>
    </source>
</evidence>
<dbReference type="InterPro" id="IPR041891">
    <property type="entry name" value="Alpha_CA_prokaryot-like"/>
</dbReference>
<dbReference type="Proteomes" id="UP000228380">
    <property type="component" value="Chromosome 10"/>
</dbReference>
<keyword evidence="5 6" id="KW-0456">Lyase</keyword>
<organism evidence="8 9">
    <name type="scientific">Phoenix dactylifera</name>
    <name type="common">Date palm</name>
    <dbReference type="NCBI Taxonomy" id="42345"/>
    <lineage>
        <taxon>Eukaryota</taxon>
        <taxon>Viridiplantae</taxon>
        <taxon>Streptophyta</taxon>
        <taxon>Embryophyta</taxon>
        <taxon>Tracheophyta</taxon>
        <taxon>Spermatophyta</taxon>
        <taxon>Magnoliopsida</taxon>
        <taxon>Liliopsida</taxon>
        <taxon>Arecaceae</taxon>
        <taxon>Coryphoideae</taxon>
        <taxon>Phoeniceae</taxon>
        <taxon>Phoenix</taxon>
    </lineage>
</organism>
<protein>
    <recommendedName>
        <fullName evidence="2 6">Carbonic anhydrase</fullName>
        <ecNumber evidence="2 6">4.2.1.1</ecNumber>
    </recommendedName>
</protein>
<dbReference type="InterPro" id="IPR036398">
    <property type="entry name" value="CA_dom_sf"/>
</dbReference>
<comment type="catalytic activity">
    <reaction evidence="6">
        <text>hydrogencarbonate + H(+) = CO2 + H2O</text>
        <dbReference type="Rhea" id="RHEA:10748"/>
        <dbReference type="ChEBI" id="CHEBI:15377"/>
        <dbReference type="ChEBI" id="CHEBI:15378"/>
        <dbReference type="ChEBI" id="CHEBI:16526"/>
        <dbReference type="ChEBI" id="CHEBI:17544"/>
        <dbReference type="EC" id="4.2.1.1"/>
    </reaction>
</comment>
<reference evidence="8" key="1">
    <citation type="journal article" date="2019" name="Nat. Commun.">
        <title>Genome-wide association mapping of date palm fruit traits.</title>
        <authorList>
            <person name="Hazzouri K.M."/>
            <person name="Gros-Balthazard M."/>
            <person name="Flowers J.M."/>
            <person name="Copetti D."/>
            <person name="Lemansour A."/>
            <person name="Lebrun M."/>
            <person name="Masmoudi K."/>
            <person name="Ferrand S."/>
            <person name="Dhar M.I."/>
            <person name="Fresquez Z.A."/>
            <person name="Rosas U."/>
            <person name="Zhang J."/>
            <person name="Talag J."/>
            <person name="Lee S."/>
            <person name="Kudrna D."/>
            <person name="Powell R.F."/>
            <person name="Leitch I.J."/>
            <person name="Krueger R.R."/>
            <person name="Wing R.A."/>
            <person name="Amiri K.M.A."/>
            <person name="Purugganan M.D."/>
        </authorList>
    </citation>
    <scope>NUCLEOTIDE SEQUENCE [LARGE SCALE GENOMIC DNA]</scope>
    <source>
        <strain evidence="8">cv. Khalas</strain>
    </source>
</reference>
<dbReference type="PANTHER" id="PTHR18952:SF236">
    <property type="entry name" value="ALPHA CARBONIC ANHYDRASE 1, CHLOROPLASTIC"/>
    <property type="match status" value="1"/>
</dbReference>
<dbReference type="RefSeq" id="XP_008784028.1">
    <property type="nucleotide sequence ID" value="XM_008785806.4"/>
</dbReference>
<dbReference type="CDD" id="cd03124">
    <property type="entry name" value="alpha_CA_prokaryotic_like"/>
    <property type="match status" value="1"/>
</dbReference>
<dbReference type="Gene3D" id="3.10.200.10">
    <property type="entry name" value="Alpha carbonic anhydrase"/>
    <property type="match status" value="1"/>
</dbReference>
<comment type="cofactor">
    <cofactor evidence="1 6">
        <name>Zn(2+)</name>
        <dbReference type="ChEBI" id="CHEBI:29105"/>
    </cofactor>
</comment>
<name>A0A8B7BRY3_PHODC</name>
<dbReference type="SMART" id="SM01057">
    <property type="entry name" value="Carb_anhydrase"/>
    <property type="match status" value="1"/>
</dbReference>
<keyword evidence="8" id="KW-1185">Reference proteome</keyword>
<feature type="domain" description="Alpha-carbonic anhydrase" evidence="7">
    <location>
        <begin position="44"/>
        <end position="281"/>
    </location>
</feature>
<dbReference type="InterPro" id="IPR018338">
    <property type="entry name" value="Carbonic_anhydrase_a-class_CS"/>
</dbReference>
<evidence type="ECO:0000256" key="4">
    <source>
        <dbReference type="ARBA" id="ARBA00022833"/>
    </source>
</evidence>
<evidence type="ECO:0000259" key="7">
    <source>
        <dbReference type="PROSITE" id="PS51144"/>
    </source>
</evidence>
<dbReference type="GO" id="GO:0008270">
    <property type="term" value="F:zinc ion binding"/>
    <property type="evidence" value="ECO:0007669"/>
    <property type="project" value="UniProtKB-UniRule"/>
</dbReference>
<evidence type="ECO:0000256" key="5">
    <source>
        <dbReference type="ARBA" id="ARBA00023239"/>
    </source>
</evidence>
<evidence type="ECO:0000256" key="1">
    <source>
        <dbReference type="ARBA" id="ARBA00001947"/>
    </source>
</evidence>
<evidence type="ECO:0000256" key="3">
    <source>
        <dbReference type="ARBA" id="ARBA00022723"/>
    </source>
</evidence>
<keyword evidence="3 6" id="KW-0479">Metal-binding</keyword>
<sequence length="291" mass="32699">MRPPPQRQGKTHREGKEMTTAAWKAIFAMVLASVLLVDADDAHVKFGYSGSIGPEKWASLSPGYQMCSKGERQSPVNIDKSKLAYNPGLAALERNYVPANATLVNKGYQIALLFDKNVGTLVVDGKNYSLKSVHWHSPSEHTINGKRFAVELHMVHMSDNGRIAVVAILYQIGRRDPFVVQIERKLKELAEEACKGDEEAYVPVGVVHTRSLKRHSSKYFRYSGSLTTPPCTENVIWSILGKVREMAEEQLAALQAPLSQENRNNARPTQPLNYRAVQLYHESRKHDEYSR</sequence>
<dbReference type="SUPFAM" id="SSF51069">
    <property type="entry name" value="Carbonic anhydrase"/>
    <property type="match status" value="1"/>
</dbReference>
<dbReference type="InterPro" id="IPR001148">
    <property type="entry name" value="CA_dom"/>
</dbReference>
<reference evidence="9" key="2">
    <citation type="submission" date="2025-08" db="UniProtKB">
        <authorList>
            <consortium name="RefSeq"/>
        </authorList>
    </citation>
    <scope>IDENTIFICATION</scope>
    <source>
        <tissue evidence="9">Young leaves</tissue>
    </source>
</reference>
<evidence type="ECO:0000256" key="2">
    <source>
        <dbReference type="ARBA" id="ARBA00012925"/>
    </source>
</evidence>
<dbReference type="KEGG" id="pda:103703095"/>
<dbReference type="Pfam" id="PF00194">
    <property type="entry name" value="Carb_anhydrase"/>
    <property type="match status" value="1"/>
</dbReference>
<dbReference type="EC" id="4.2.1.1" evidence="2 6"/>
<comment type="function">
    <text evidence="6">Reversible hydration of carbon dioxide.</text>
</comment>
<dbReference type="GO" id="GO:0004089">
    <property type="term" value="F:carbonate dehydratase activity"/>
    <property type="evidence" value="ECO:0007669"/>
    <property type="project" value="UniProtKB-UniRule"/>
</dbReference>
<proteinExistence type="inferred from homology"/>
<gene>
    <name evidence="9" type="primary">LOC103703095</name>
</gene>
<dbReference type="PROSITE" id="PS00162">
    <property type="entry name" value="ALPHA_CA_1"/>
    <property type="match status" value="1"/>
</dbReference>
<comment type="similarity">
    <text evidence="6">Belongs to the alpha-carbonic anhydrase family.</text>
</comment>
<dbReference type="PROSITE" id="PS51144">
    <property type="entry name" value="ALPHA_CA_2"/>
    <property type="match status" value="1"/>
</dbReference>
<dbReference type="GO" id="GO:0006730">
    <property type="term" value="P:one-carbon metabolic process"/>
    <property type="evidence" value="ECO:0007669"/>
    <property type="project" value="TreeGrafter"/>
</dbReference>
<evidence type="ECO:0000313" key="9">
    <source>
        <dbReference type="RefSeq" id="XP_008784028.1"/>
    </source>
</evidence>
<dbReference type="AlphaFoldDB" id="A0A8B7BRY3"/>
<keyword evidence="4 6" id="KW-0862">Zinc</keyword>